<evidence type="ECO:0000256" key="2">
    <source>
        <dbReference type="ARBA" id="ARBA00006375"/>
    </source>
</evidence>
<evidence type="ECO:0000256" key="6">
    <source>
        <dbReference type="ARBA" id="ARBA00022989"/>
    </source>
</evidence>
<evidence type="ECO:0000256" key="1">
    <source>
        <dbReference type="ARBA" id="ARBA00004225"/>
    </source>
</evidence>
<organism evidence="12 13">
    <name type="scientific">Naumovozyma dairenensis (strain ATCC 10597 / BCRC 20456 / CBS 421 / NBRC 0211 / NRRL Y-12639)</name>
    <name type="common">Saccharomyces dairenensis</name>
    <dbReference type="NCBI Taxonomy" id="1071378"/>
    <lineage>
        <taxon>Eukaryota</taxon>
        <taxon>Fungi</taxon>
        <taxon>Dikarya</taxon>
        <taxon>Ascomycota</taxon>
        <taxon>Saccharomycotina</taxon>
        <taxon>Saccharomycetes</taxon>
        <taxon>Saccharomycetales</taxon>
        <taxon>Saccharomycetaceae</taxon>
        <taxon>Naumovozyma</taxon>
    </lineage>
</organism>
<dbReference type="EMBL" id="HE580267">
    <property type="protein sequence ID" value="CCD22939.1"/>
    <property type="molecule type" value="Genomic_DNA"/>
</dbReference>
<feature type="region of interest" description="Disordered" evidence="11">
    <location>
        <begin position="1"/>
        <end position="26"/>
    </location>
</feature>
<dbReference type="AlphaFoldDB" id="G0W551"/>
<feature type="repeat" description="Solcar" evidence="9">
    <location>
        <begin position="226"/>
        <end position="314"/>
    </location>
</feature>
<keyword evidence="13" id="KW-1185">Reference proteome</keyword>
<evidence type="ECO:0000256" key="9">
    <source>
        <dbReference type="PROSITE-ProRule" id="PRU00282"/>
    </source>
</evidence>
<dbReference type="RefSeq" id="XP_003668182.1">
    <property type="nucleotide sequence ID" value="XM_003668134.1"/>
</dbReference>
<evidence type="ECO:0000256" key="3">
    <source>
        <dbReference type="ARBA" id="ARBA00022448"/>
    </source>
</evidence>
<protein>
    <recommendedName>
        <fullName evidence="14">Carrier protein YMC1, mitochondrial</fullName>
    </recommendedName>
</protein>
<dbReference type="OMA" id="ATFVTFE"/>
<accession>G0W551</accession>
<keyword evidence="8 9" id="KW-0472">Membrane</keyword>
<dbReference type="GO" id="GO:1990575">
    <property type="term" value="P:mitochondrial L-ornithine transmembrane transport"/>
    <property type="evidence" value="ECO:0007669"/>
    <property type="project" value="TreeGrafter"/>
</dbReference>
<dbReference type="OrthoDB" id="409586at2759"/>
<keyword evidence="3 10" id="KW-0813">Transport</keyword>
<keyword evidence="6" id="KW-1133">Transmembrane helix</keyword>
<dbReference type="GeneID" id="11493443"/>
<evidence type="ECO:0000256" key="4">
    <source>
        <dbReference type="ARBA" id="ARBA00022692"/>
    </source>
</evidence>
<dbReference type="PANTHER" id="PTHR45624">
    <property type="entry name" value="MITOCHONDRIAL BASIC AMINO ACIDS TRANSPORTER-RELATED"/>
    <property type="match status" value="1"/>
</dbReference>
<evidence type="ECO:0000256" key="7">
    <source>
        <dbReference type="ARBA" id="ARBA00023128"/>
    </source>
</evidence>
<feature type="repeat" description="Solcar" evidence="9">
    <location>
        <begin position="31"/>
        <end position="115"/>
    </location>
</feature>
<dbReference type="InterPro" id="IPR018108">
    <property type="entry name" value="MCP_transmembrane"/>
</dbReference>
<dbReference type="KEGG" id="ndi:NDAI_0A07850"/>
<keyword evidence="5" id="KW-0677">Repeat</keyword>
<comment type="subcellular location">
    <subcellularLocation>
        <location evidence="1">Mitochondrion membrane</location>
        <topology evidence="1">Multi-pass membrane protein</topology>
    </subcellularLocation>
</comment>
<dbReference type="PROSITE" id="PS50920">
    <property type="entry name" value="SOLCAR"/>
    <property type="match status" value="3"/>
</dbReference>
<dbReference type="FunFam" id="1.50.40.10:FF:000163">
    <property type="entry name" value="Mitochondrial carrier protein"/>
    <property type="match status" value="1"/>
</dbReference>
<dbReference type="InterPro" id="IPR023395">
    <property type="entry name" value="MCP_dom_sf"/>
</dbReference>
<evidence type="ECO:0000256" key="10">
    <source>
        <dbReference type="RuleBase" id="RU000488"/>
    </source>
</evidence>
<evidence type="ECO:0000256" key="11">
    <source>
        <dbReference type="SAM" id="MobiDB-lite"/>
    </source>
</evidence>
<comment type="similarity">
    <text evidence="2 10">Belongs to the mitochondrial carrier (TC 2.A.29) family.</text>
</comment>
<dbReference type="Proteomes" id="UP000000689">
    <property type="component" value="Chromosome 1"/>
</dbReference>
<reference evidence="12 13" key="1">
    <citation type="journal article" date="2011" name="Proc. Natl. Acad. Sci. U.S.A.">
        <title>Evolutionary erosion of yeast sex chromosomes by mating-type switching accidents.</title>
        <authorList>
            <person name="Gordon J.L."/>
            <person name="Armisen D."/>
            <person name="Proux-Wera E."/>
            <person name="Oheigeartaigh S.S."/>
            <person name="Byrne K.P."/>
            <person name="Wolfe K.H."/>
        </authorList>
    </citation>
    <scope>NUCLEOTIDE SEQUENCE [LARGE SCALE GENOMIC DNA]</scope>
    <source>
        <strain evidence="13">ATCC 10597 / BCRC 20456 / CBS 421 / NBRC 0211 / NRRL Y-12639</strain>
    </source>
</reference>
<dbReference type="Gene3D" id="1.50.40.10">
    <property type="entry name" value="Mitochondrial carrier domain"/>
    <property type="match status" value="1"/>
</dbReference>
<evidence type="ECO:0000256" key="8">
    <source>
        <dbReference type="ARBA" id="ARBA00023136"/>
    </source>
</evidence>
<proteinExistence type="inferred from homology"/>
<keyword evidence="4 9" id="KW-0812">Transmembrane</keyword>
<dbReference type="InterPro" id="IPR050567">
    <property type="entry name" value="Mitochondrial_Carrier"/>
</dbReference>
<dbReference type="SUPFAM" id="SSF103506">
    <property type="entry name" value="Mitochondrial carrier"/>
    <property type="match status" value="1"/>
</dbReference>
<evidence type="ECO:0000313" key="12">
    <source>
        <dbReference type="EMBL" id="CCD22939.1"/>
    </source>
</evidence>
<gene>
    <name evidence="12" type="primary">NDAI0A07850</name>
    <name evidence="12" type="ordered locus">NDAI_0A07850</name>
</gene>
<dbReference type="PANTHER" id="PTHR45624:SF51">
    <property type="entry name" value="CARRIER PROTEIN YMC2, MITOCHONDRIAL-RELATED"/>
    <property type="match status" value="1"/>
</dbReference>
<evidence type="ECO:0000256" key="5">
    <source>
        <dbReference type="ARBA" id="ARBA00022737"/>
    </source>
</evidence>
<sequence>MSTEDYSSPQLIDEDPMSLKPDPEHKHNRTTRVLKDILAGTCGGISQVIVGQPFDTTKVRMQTSTSQSTTAKEIISKLIKNEGLMGFYKGSLIPIVGVGACVSVQFGVNEAMKRFFHQANGTNARGNDTLSLKQYYICGLTGGVINSFLSSPIEHVRIRLQTQTGIGKPEFNGPIDCIRKLLKEKSLMRGLRPMMLRAGHGLGCYFLTYEALIARDIKKGMDRCDISAWKLCTYGSLSGTVLWLSIYPLDVVKSMIQTDTLRNPKFNNSMRKVITHLYRTHGISSFFKGFVPTMLRAAPVNGATFVTFECIMRVLG</sequence>
<feature type="repeat" description="Solcar" evidence="9">
    <location>
        <begin position="133"/>
        <end position="215"/>
    </location>
</feature>
<evidence type="ECO:0008006" key="14">
    <source>
        <dbReference type="Google" id="ProtNLM"/>
    </source>
</evidence>
<keyword evidence="7" id="KW-0496">Mitochondrion</keyword>
<dbReference type="Pfam" id="PF00153">
    <property type="entry name" value="Mito_carr"/>
    <property type="match status" value="3"/>
</dbReference>
<feature type="compositionally biased region" description="Polar residues" evidence="11">
    <location>
        <begin position="1"/>
        <end position="10"/>
    </location>
</feature>
<name>G0W551_NAUDC</name>
<dbReference type="GO" id="GO:0031966">
    <property type="term" value="C:mitochondrial membrane"/>
    <property type="evidence" value="ECO:0007669"/>
    <property type="project" value="UniProtKB-SubCell"/>
</dbReference>
<evidence type="ECO:0000313" key="13">
    <source>
        <dbReference type="Proteomes" id="UP000000689"/>
    </source>
</evidence>
<dbReference type="GO" id="GO:0000064">
    <property type="term" value="F:L-ornithine transmembrane transporter activity"/>
    <property type="evidence" value="ECO:0007669"/>
    <property type="project" value="TreeGrafter"/>
</dbReference>
<dbReference type="HOGENOM" id="CLU_015166_16_1_1"/>
<dbReference type="eggNOG" id="KOG0758">
    <property type="taxonomic scope" value="Eukaryota"/>
</dbReference>